<sequence>MEEKKQYSALTIDRAAFLLLRVKKAFKKKKLQKKERERSLKRSSVKNLDLSSLEKPQPSENEDSKQPISIETIDHQENEDEVKQLNHIEANLEDVKLSLAEASADLEKLNKISAKIEELIKELHKLDIKDAENERRKNDLEKEFFHTFQKLIKNKKHLIKTNNSDHYFKQLDELEATIKQYFENLDAKNCQDLTKNLKEMINKLASIDNISEEIIERKASISGAMAKLEEKHTEVKMYQKIRKLEEKFAKVLVDLKTELGDISDVCDEISSKKLTLRRKILKLLTNTSSLAEIEDNVVKLRARVRVFMDVETSDEYFELMESLVENSQALEELKCDDNEKRSELLKEIIFLQSDLDKTVSEVNELKSIEEAVEEISSGGEASSQYVEEVLKRLKTDLVRLEVGEKLLTMRDECFKKIAQCESQIKMYV</sequence>
<name>A0A139WCQ2_TRICA</name>
<feature type="coiled-coil region" evidence="1">
    <location>
        <begin position="171"/>
        <end position="210"/>
    </location>
</feature>
<accession>A0A139WCQ2</accession>
<dbReference type="PANTHER" id="PTHR30050">
    <property type="entry name" value="CHROMOSOMAL REPLICATION INITIATOR PROTEIN DNAA"/>
    <property type="match status" value="1"/>
</dbReference>
<evidence type="ECO:0000256" key="1">
    <source>
        <dbReference type="SAM" id="Coils"/>
    </source>
</evidence>
<organism evidence="3 4">
    <name type="scientific">Tribolium castaneum</name>
    <name type="common">Red flour beetle</name>
    <dbReference type="NCBI Taxonomy" id="7070"/>
    <lineage>
        <taxon>Eukaryota</taxon>
        <taxon>Metazoa</taxon>
        <taxon>Ecdysozoa</taxon>
        <taxon>Arthropoda</taxon>
        <taxon>Hexapoda</taxon>
        <taxon>Insecta</taxon>
        <taxon>Pterygota</taxon>
        <taxon>Neoptera</taxon>
        <taxon>Endopterygota</taxon>
        <taxon>Coleoptera</taxon>
        <taxon>Polyphaga</taxon>
        <taxon>Cucujiformia</taxon>
        <taxon>Tenebrionidae</taxon>
        <taxon>Tenebrionidae incertae sedis</taxon>
        <taxon>Tribolium</taxon>
    </lineage>
</organism>
<reference evidence="3 4" key="2">
    <citation type="journal article" date="2010" name="Nucleic Acids Res.">
        <title>BeetleBase in 2010: revisions to provide comprehensive genomic information for Tribolium castaneum.</title>
        <authorList>
            <person name="Kim H.S."/>
            <person name="Murphy T."/>
            <person name="Xia J."/>
            <person name="Caragea D."/>
            <person name="Park Y."/>
            <person name="Beeman R.W."/>
            <person name="Lorenzen M.D."/>
            <person name="Butcher S."/>
            <person name="Manak J.R."/>
            <person name="Brown S.J."/>
        </authorList>
    </citation>
    <scope>GENOME REANNOTATION</scope>
    <source>
        <strain evidence="3 4">Georgia GA2</strain>
    </source>
</reference>
<dbReference type="InParanoid" id="A0A139WCQ2"/>
<keyword evidence="1" id="KW-0175">Coiled coil</keyword>
<evidence type="ECO:0000256" key="2">
    <source>
        <dbReference type="SAM" id="MobiDB-lite"/>
    </source>
</evidence>
<dbReference type="Proteomes" id="UP000007266">
    <property type="component" value="Linkage group 8"/>
</dbReference>
<dbReference type="EMBL" id="KQ971363">
    <property type="protein sequence ID" value="KYB25684.1"/>
    <property type="molecule type" value="Genomic_DNA"/>
</dbReference>
<feature type="region of interest" description="Disordered" evidence="2">
    <location>
        <begin position="33"/>
        <end position="67"/>
    </location>
</feature>
<keyword evidence="4" id="KW-1185">Reference proteome</keyword>
<evidence type="ECO:0000313" key="4">
    <source>
        <dbReference type="Proteomes" id="UP000007266"/>
    </source>
</evidence>
<evidence type="ECO:0000313" key="3">
    <source>
        <dbReference type="EMBL" id="KYB25684.1"/>
    </source>
</evidence>
<proteinExistence type="predicted"/>
<dbReference type="STRING" id="7070.A0A139WCQ2"/>
<dbReference type="AlphaFoldDB" id="A0A139WCQ2"/>
<protein>
    <submittedName>
        <fullName evidence="3">Uncharacterized protein</fullName>
    </submittedName>
</protein>
<gene>
    <name evidence="3" type="primary">AUGUSTUS-3.0.2_34183</name>
    <name evidence="3" type="ORF">TcasGA2_TC034183</name>
</gene>
<reference evidence="3 4" key="1">
    <citation type="journal article" date="2008" name="Nature">
        <title>The genome of the model beetle and pest Tribolium castaneum.</title>
        <authorList>
            <consortium name="Tribolium Genome Sequencing Consortium"/>
            <person name="Richards S."/>
            <person name="Gibbs R.A."/>
            <person name="Weinstock G.M."/>
            <person name="Brown S.J."/>
            <person name="Denell R."/>
            <person name="Beeman R.W."/>
            <person name="Gibbs R."/>
            <person name="Beeman R.W."/>
            <person name="Brown S.J."/>
            <person name="Bucher G."/>
            <person name="Friedrich M."/>
            <person name="Grimmelikhuijzen C.J."/>
            <person name="Klingler M."/>
            <person name="Lorenzen M."/>
            <person name="Richards S."/>
            <person name="Roth S."/>
            <person name="Schroder R."/>
            <person name="Tautz D."/>
            <person name="Zdobnov E.M."/>
            <person name="Muzny D."/>
            <person name="Gibbs R.A."/>
            <person name="Weinstock G.M."/>
            <person name="Attaway T."/>
            <person name="Bell S."/>
            <person name="Buhay C.J."/>
            <person name="Chandrabose M.N."/>
            <person name="Chavez D."/>
            <person name="Clerk-Blankenburg K.P."/>
            <person name="Cree A."/>
            <person name="Dao M."/>
            <person name="Davis C."/>
            <person name="Chacko J."/>
            <person name="Dinh H."/>
            <person name="Dugan-Rocha S."/>
            <person name="Fowler G."/>
            <person name="Garner T.T."/>
            <person name="Garnes J."/>
            <person name="Gnirke A."/>
            <person name="Hawes A."/>
            <person name="Hernandez J."/>
            <person name="Hines S."/>
            <person name="Holder M."/>
            <person name="Hume J."/>
            <person name="Jhangiani S.N."/>
            <person name="Joshi V."/>
            <person name="Khan Z.M."/>
            <person name="Jackson L."/>
            <person name="Kovar C."/>
            <person name="Kowis A."/>
            <person name="Lee S."/>
            <person name="Lewis L.R."/>
            <person name="Margolis J."/>
            <person name="Morgan M."/>
            <person name="Nazareth L.V."/>
            <person name="Nguyen N."/>
            <person name="Okwuonu G."/>
            <person name="Parker D."/>
            <person name="Richards S."/>
            <person name="Ruiz S.J."/>
            <person name="Santibanez J."/>
            <person name="Savard J."/>
            <person name="Scherer S.E."/>
            <person name="Schneider B."/>
            <person name="Sodergren E."/>
            <person name="Tautz D."/>
            <person name="Vattahil S."/>
            <person name="Villasana D."/>
            <person name="White C.S."/>
            <person name="Wright R."/>
            <person name="Park Y."/>
            <person name="Beeman R.W."/>
            <person name="Lord J."/>
            <person name="Oppert B."/>
            <person name="Lorenzen M."/>
            <person name="Brown S."/>
            <person name="Wang L."/>
            <person name="Savard J."/>
            <person name="Tautz D."/>
            <person name="Richards S."/>
            <person name="Weinstock G."/>
            <person name="Gibbs R.A."/>
            <person name="Liu Y."/>
            <person name="Worley K."/>
            <person name="Weinstock G."/>
            <person name="Elsik C.G."/>
            <person name="Reese J.T."/>
            <person name="Elhaik E."/>
            <person name="Landan G."/>
            <person name="Graur D."/>
            <person name="Arensburger P."/>
            <person name="Atkinson P."/>
            <person name="Beeman R.W."/>
            <person name="Beidler J."/>
            <person name="Brown S.J."/>
            <person name="Demuth J.P."/>
            <person name="Drury D.W."/>
            <person name="Du Y.Z."/>
            <person name="Fujiwara H."/>
            <person name="Lorenzen M."/>
            <person name="Maselli V."/>
            <person name="Osanai M."/>
            <person name="Park Y."/>
            <person name="Robertson H.M."/>
            <person name="Tu Z."/>
            <person name="Wang J.J."/>
            <person name="Wang S."/>
            <person name="Richards S."/>
            <person name="Song H."/>
            <person name="Zhang L."/>
            <person name="Sodergren E."/>
            <person name="Werner D."/>
            <person name="Stanke M."/>
            <person name="Morgenstern B."/>
            <person name="Solovyev V."/>
            <person name="Kosarev P."/>
            <person name="Brown G."/>
            <person name="Chen H.C."/>
            <person name="Ermolaeva O."/>
            <person name="Hlavina W."/>
            <person name="Kapustin Y."/>
            <person name="Kiryutin B."/>
            <person name="Kitts P."/>
            <person name="Maglott D."/>
            <person name="Pruitt K."/>
            <person name="Sapojnikov V."/>
            <person name="Souvorov A."/>
            <person name="Mackey A.J."/>
            <person name="Waterhouse R.M."/>
            <person name="Wyder S."/>
            <person name="Zdobnov E.M."/>
            <person name="Zdobnov E.M."/>
            <person name="Wyder S."/>
            <person name="Kriventseva E.V."/>
            <person name="Kadowaki T."/>
            <person name="Bork P."/>
            <person name="Aranda M."/>
            <person name="Bao R."/>
            <person name="Beermann A."/>
            <person name="Berns N."/>
            <person name="Bolognesi R."/>
            <person name="Bonneton F."/>
            <person name="Bopp D."/>
            <person name="Brown S.J."/>
            <person name="Bucher G."/>
            <person name="Butts T."/>
            <person name="Chaumot A."/>
            <person name="Denell R.E."/>
            <person name="Ferrier D.E."/>
            <person name="Friedrich M."/>
            <person name="Gordon C.M."/>
            <person name="Jindra M."/>
            <person name="Klingler M."/>
            <person name="Lan Q."/>
            <person name="Lattorff H.M."/>
            <person name="Laudet V."/>
            <person name="von Levetsow C."/>
            <person name="Liu Z."/>
            <person name="Lutz R."/>
            <person name="Lynch J.A."/>
            <person name="da Fonseca R.N."/>
            <person name="Posnien N."/>
            <person name="Reuter R."/>
            <person name="Roth S."/>
            <person name="Savard J."/>
            <person name="Schinko J.B."/>
            <person name="Schmitt C."/>
            <person name="Schoppmeier M."/>
            <person name="Schroder R."/>
            <person name="Shippy T.D."/>
            <person name="Simonnet F."/>
            <person name="Marques-Souza H."/>
            <person name="Tautz D."/>
            <person name="Tomoyasu Y."/>
            <person name="Trauner J."/>
            <person name="Van der Zee M."/>
            <person name="Vervoort M."/>
            <person name="Wittkopp N."/>
            <person name="Wimmer E.A."/>
            <person name="Yang X."/>
            <person name="Jones A.K."/>
            <person name="Sattelle D.B."/>
            <person name="Ebert P.R."/>
            <person name="Nelson D."/>
            <person name="Scott J.G."/>
            <person name="Beeman R.W."/>
            <person name="Muthukrishnan S."/>
            <person name="Kramer K.J."/>
            <person name="Arakane Y."/>
            <person name="Beeman R.W."/>
            <person name="Zhu Q."/>
            <person name="Hogenkamp D."/>
            <person name="Dixit R."/>
            <person name="Oppert B."/>
            <person name="Jiang H."/>
            <person name="Zou Z."/>
            <person name="Marshall J."/>
            <person name="Elpidina E."/>
            <person name="Vinokurov K."/>
            <person name="Oppert C."/>
            <person name="Zou Z."/>
            <person name="Evans J."/>
            <person name="Lu Z."/>
            <person name="Zhao P."/>
            <person name="Sumathipala N."/>
            <person name="Altincicek B."/>
            <person name="Vilcinskas A."/>
            <person name="Williams M."/>
            <person name="Hultmark D."/>
            <person name="Hetru C."/>
            <person name="Jiang H."/>
            <person name="Grimmelikhuijzen C.J."/>
            <person name="Hauser F."/>
            <person name="Cazzamali G."/>
            <person name="Williamson M."/>
            <person name="Park Y."/>
            <person name="Li B."/>
            <person name="Tanaka Y."/>
            <person name="Predel R."/>
            <person name="Neupert S."/>
            <person name="Schachtner J."/>
            <person name="Verleyen P."/>
            <person name="Raible F."/>
            <person name="Bork P."/>
            <person name="Friedrich M."/>
            <person name="Walden K.K."/>
            <person name="Robertson H.M."/>
            <person name="Angeli S."/>
            <person name="Foret S."/>
            <person name="Bucher G."/>
            <person name="Schuetz S."/>
            <person name="Maleszka R."/>
            <person name="Wimmer E.A."/>
            <person name="Beeman R.W."/>
            <person name="Lorenzen M."/>
            <person name="Tomoyasu Y."/>
            <person name="Miller S.C."/>
            <person name="Grossmann D."/>
            <person name="Bucher G."/>
        </authorList>
    </citation>
    <scope>NUCLEOTIDE SEQUENCE [LARGE SCALE GENOMIC DNA]</scope>
    <source>
        <strain evidence="3 4">Georgia GA2</strain>
    </source>
</reference>
<dbReference type="GO" id="GO:0006260">
    <property type="term" value="P:DNA replication"/>
    <property type="evidence" value="ECO:0000318"/>
    <property type="project" value="GO_Central"/>
</dbReference>
<feature type="coiled-coil region" evidence="1">
    <location>
        <begin position="85"/>
        <end position="143"/>
    </location>
</feature>
<dbReference type="PANTHER" id="PTHR30050:SF4">
    <property type="entry name" value="ATP-BINDING PROTEIN RV3427C IN INSERTION SEQUENCE-RELATED"/>
    <property type="match status" value="1"/>
</dbReference>